<evidence type="ECO:0000313" key="1">
    <source>
        <dbReference type="EMBL" id="CAH1981023.1"/>
    </source>
</evidence>
<reference evidence="1" key="1">
    <citation type="submission" date="2022-03" db="EMBL/GenBank/DDBJ databases">
        <authorList>
            <person name="Sayadi A."/>
        </authorList>
    </citation>
    <scope>NUCLEOTIDE SEQUENCE</scope>
</reference>
<protein>
    <submittedName>
        <fullName evidence="1">Uncharacterized protein</fullName>
    </submittedName>
</protein>
<evidence type="ECO:0000313" key="2">
    <source>
        <dbReference type="Proteomes" id="UP001152888"/>
    </source>
</evidence>
<name>A0A9P0PDA7_ACAOB</name>
<gene>
    <name evidence="1" type="ORF">ACAOBT_LOCUS14280</name>
</gene>
<dbReference type="Proteomes" id="UP001152888">
    <property type="component" value="Unassembled WGS sequence"/>
</dbReference>
<proteinExistence type="predicted"/>
<accession>A0A9P0PDA7</accession>
<organism evidence="1 2">
    <name type="scientific">Acanthoscelides obtectus</name>
    <name type="common">Bean weevil</name>
    <name type="synonym">Bruchus obtectus</name>
    <dbReference type="NCBI Taxonomy" id="200917"/>
    <lineage>
        <taxon>Eukaryota</taxon>
        <taxon>Metazoa</taxon>
        <taxon>Ecdysozoa</taxon>
        <taxon>Arthropoda</taxon>
        <taxon>Hexapoda</taxon>
        <taxon>Insecta</taxon>
        <taxon>Pterygota</taxon>
        <taxon>Neoptera</taxon>
        <taxon>Endopterygota</taxon>
        <taxon>Coleoptera</taxon>
        <taxon>Polyphaga</taxon>
        <taxon>Cucujiformia</taxon>
        <taxon>Chrysomeloidea</taxon>
        <taxon>Chrysomelidae</taxon>
        <taxon>Bruchinae</taxon>
        <taxon>Bruchini</taxon>
        <taxon>Acanthoscelides</taxon>
    </lineage>
</organism>
<keyword evidence="2" id="KW-1185">Reference proteome</keyword>
<dbReference type="AlphaFoldDB" id="A0A9P0PDA7"/>
<sequence>MEDDPIIPRFLRLNTALFFGLRASLRCFGGG</sequence>
<comment type="caution">
    <text evidence="1">The sequence shown here is derived from an EMBL/GenBank/DDBJ whole genome shotgun (WGS) entry which is preliminary data.</text>
</comment>
<dbReference type="EMBL" id="CAKOFQ010006904">
    <property type="protein sequence ID" value="CAH1981023.1"/>
    <property type="molecule type" value="Genomic_DNA"/>
</dbReference>